<reference evidence="2" key="2">
    <citation type="journal article" date="2007" name="Science">
        <title>Genome sequence of Aedes aegypti, a major arbovirus vector.</title>
        <authorList>
            <person name="Nene V."/>
            <person name="Wortman J.R."/>
            <person name="Lawson D."/>
            <person name="Haas B."/>
            <person name="Kodira C."/>
            <person name="Tu Z.J."/>
            <person name="Loftus B."/>
            <person name="Xi Z."/>
            <person name="Megy K."/>
            <person name="Grabherr M."/>
            <person name="Ren Q."/>
            <person name="Zdobnov E.M."/>
            <person name="Lobo N.F."/>
            <person name="Campbell K.S."/>
            <person name="Brown S.E."/>
            <person name="Bonaldo M.F."/>
            <person name="Zhu J."/>
            <person name="Sinkins S.P."/>
            <person name="Hogenkamp D.G."/>
            <person name="Amedeo P."/>
            <person name="Arensburger P."/>
            <person name="Atkinson P.W."/>
            <person name="Bidwell S."/>
            <person name="Biedler J."/>
            <person name="Birney E."/>
            <person name="Bruggner R.V."/>
            <person name="Costas J."/>
            <person name="Coy M.R."/>
            <person name="Crabtree J."/>
            <person name="Crawford M."/>
            <person name="Debruyn B."/>
            <person name="Decaprio D."/>
            <person name="Eiglmeier K."/>
            <person name="Eisenstadt E."/>
            <person name="El-Dorry H."/>
            <person name="Gelbart W.M."/>
            <person name="Gomes S.L."/>
            <person name="Hammond M."/>
            <person name="Hannick L.I."/>
            <person name="Hogan J.R."/>
            <person name="Holmes M.H."/>
            <person name="Jaffe D."/>
            <person name="Johnston J.S."/>
            <person name="Kennedy R.C."/>
            <person name="Koo H."/>
            <person name="Kravitz S."/>
            <person name="Kriventseva E.V."/>
            <person name="Kulp D."/>
            <person name="Labutti K."/>
            <person name="Lee E."/>
            <person name="Li S."/>
            <person name="Lovin D.D."/>
            <person name="Mao C."/>
            <person name="Mauceli E."/>
            <person name="Menck C.F."/>
            <person name="Miller J.R."/>
            <person name="Montgomery P."/>
            <person name="Mori A."/>
            <person name="Nascimento A.L."/>
            <person name="Naveira H.F."/>
            <person name="Nusbaum C."/>
            <person name="O'leary S."/>
            <person name="Orvis J."/>
            <person name="Pertea M."/>
            <person name="Quesneville H."/>
            <person name="Reidenbach K.R."/>
            <person name="Rogers Y.H."/>
            <person name="Roth C.W."/>
            <person name="Schneider J.R."/>
            <person name="Schatz M."/>
            <person name="Shumway M."/>
            <person name="Stanke M."/>
            <person name="Stinson E.O."/>
            <person name="Tubio J.M."/>
            <person name="Vanzee J.P."/>
            <person name="Verjovski-Almeida S."/>
            <person name="Werner D."/>
            <person name="White O."/>
            <person name="Wyder S."/>
            <person name="Zeng Q."/>
            <person name="Zhao Q."/>
            <person name="Zhao Y."/>
            <person name="Hill C.A."/>
            <person name="Raikhel A.S."/>
            <person name="Soares M.B."/>
            <person name="Knudson D.L."/>
            <person name="Lee N.H."/>
            <person name="Galagan J."/>
            <person name="Salzberg S.L."/>
            <person name="Paulsen I.T."/>
            <person name="Dimopoulos G."/>
            <person name="Collins F.H."/>
            <person name="Birren B."/>
            <person name="Fraser-Liggett C.M."/>
            <person name="Severson D.W."/>
        </authorList>
    </citation>
    <scope>NUCLEOTIDE SEQUENCE [LARGE SCALE GENOMIC DNA]</scope>
    <source>
        <strain evidence="2">Liverpool</strain>
    </source>
</reference>
<dbReference type="EMBL" id="CH477224">
    <property type="protein sequence ID" value="EAT47180.1"/>
    <property type="molecule type" value="Genomic_DNA"/>
</dbReference>
<dbReference type="HOGENOM" id="CLU_155415_0_0_1"/>
<dbReference type="OrthoDB" id="6617171at2759"/>
<organism evidence="2 3">
    <name type="scientific">Aedes aegypti</name>
    <name type="common">Yellowfever mosquito</name>
    <name type="synonym">Culex aegypti</name>
    <dbReference type="NCBI Taxonomy" id="7159"/>
    <lineage>
        <taxon>Eukaryota</taxon>
        <taxon>Metazoa</taxon>
        <taxon>Ecdysozoa</taxon>
        <taxon>Arthropoda</taxon>
        <taxon>Hexapoda</taxon>
        <taxon>Insecta</taxon>
        <taxon>Pterygota</taxon>
        <taxon>Neoptera</taxon>
        <taxon>Endopterygota</taxon>
        <taxon>Diptera</taxon>
        <taxon>Nematocera</taxon>
        <taxon>Culicoidea</taxon>
        <taxon>Culicidae</taxon>
        <taxon>Culicinae</taxon>
        <taxon>Aedini</taxon>
        <taxon>Aedes</taxon>
        <taxon>Stegomyia</taxon>
    </lineage>
</organism>
<dbReference type="KEGG" id="aag:5571823"/>
<dbReference type="PANTHER" id="PTHR39951:SF1">
    <property type="entry name" value="FI22632P1"/>
    <property type="match status" value="1"/>
</dbReference>
<dbReference type="PANTHER" id="PTHR39951">
    <property type="entry name" value="FI22632P1"/>
    <property type="match status" value="1"/>
</dbReference>
<feature type="chain" id="PRO_5036466240" evidence="1">
    <location>
        <begin position="20"/>
        <end position="137"/>
    </location>
</feature>
<evidence type="ECO:0000256" key="1">
    <source>
        <dbReference type="SAM" id="SignalP"/>
    </source>
</evidence>
<dbReference type="OMA" id="DIHEFKF"/>
<sequence>MRILLQIFVIVASLTTALGRDTMLESFRKNNNLDIHEFKFFKYPGVLTPNGIKYGDHNPTVTEKAAAIFKYFKNIFIGVPMPDSGYKFDEDRALSLRDAYQRRYGYLGENLVALVGNGYPARDMLRYGAIGRDFESF</sequence>
<feature type="signal peptide" evidence="1">
    <location>
        <begin position="1"/>
        <end position="19"/>
    </location>
</feature>
<dbReference type="AlphaFoldDB" id="A0A1S4EZN5"/>
<dbReference type="Proteomes" id="UP000682892">
    <property type="component" value="Chromosome 1"/>
</dbReference>
<evidence type="ECO:0000313" key="3">
    <source>
        <dbReference type="Proteomes" id="UP000682892"/>
    </source>
</evidence>
<evidence type="ECO:0000313" key="2">
    <source>
        <dbReference type="EMBL" id="EAT47180.1"/>
    </source>
</evidence>
<gene>
    <name evidence="2" type="ORF">AaeL_AAEL001686</name>
</gene>
<proteinExistence type="predicted"/>
<name>A0A1S4EZN5_AEDAE</name>
<accession>A0A1S4EZN5</accession>
<keyword evidence="1" id="KW-0732">Signal</keyword>
<reference evidence="2" key="1">
    <citation type="submission" date="2005-10" db="EMBL/GenBank/DDBJ databases">
        <authorList>
            <person name="Loftus B.J."/>
            <person name="Nene V.M."/>
            <person name="Hannick L.I."/>
            <person name="Bidwell S."/>
            <person name="Haas B."/>
            <person name="Amedeo P."/>
            <person name="Orvis J."/>
            <person name="Wortman J.R."/>
            <person name="White O.R."/>
            <person name="Salzberg S."/>
            <person name="Shumway M."/>
            <person name="Koo H."/>
            <person name="Zhao Y."/>
            <person name="Holmes M."/>
            <person name="Miller J."/>
            <person name="Schatz M."/>
            <person name="Pop M."/>
            <person name="Pai G."/>
            <person name="Utterback T."/>
            <person name="Rogers Y.-H."/>
            <person name="Kravitz S."/>
            <person name="Fraser C.M."/>
        </authorList>
    </citation>
    <scope>NUCLEOTIDE SEQUENCE</scope>
    <source>
        <strain evidence="2">Liverpool</strain>
    </source>
</reference>
<protein>
    <submittedName>
        <fullName evidence="2">AAEL001686-PA</fullName>
    </submittedName>
</protein>
<reference evidence="2" key="3">
    <citation type="submission" date="2012-09" db="EMBL/GenBank/DDBJ databases">
        <authorList>
            <consortium name="VectorBase"/>
        </authorList>
    </citation>
    <scope>NUCLEOTIDE SEQUENCE</scope>
    <source>
        <strain evidence="2">Liverpool</strain>
    </source>
</reference>